<feature type="binding site" evidence="7">
    <location>
        <position position="532"/>
    </location>
    <ligand>
        <name>AMP</name>
        <dbReference type="ChEBI" id="CHEBI:456215"/>
    </ligand>
</feature>
<dbReference type="OrthoDB" id="295473at2759"/>
<feature type="binding site" evidence="8">
    <location>
        <position position="498"/>
    </location>
    <ligand>
        <name>Zn(2+)</name>
        <dbReference type="ChEBI" id="CHEBI:29105"/>
        <label>1</label>
    </ligand>
</feature>
<dbReference type="Pfam" id="PF01590">
    <property type="entry name" value="GAF"/>
    <property type="match status" value="1"/>
</dbReference>
<evidence type="ECO:0000256" key="9">
    <source>
        <dbReference type="RuleBase" id="RU363067"/>
    </source>
</evidence>
<dbReference type="eggNOG" id="KOG3689">
    <property type="taxonomic scope" value="Eukaryota"/>
</dbReference>
<comment type="cofactor">
    <cofactor evidence="9">
        <name>a divalent metal cation</name>
        <dbReference type="ChEBI" id="CHEBI:60240"/>
    </cofactor>
    <text evidence="9">Binds 2 divalent metal cations per subunit. Site 1 may preferentially bind zinc ions, while site 2 has a preference for magnesium and/or manganese ions.</text>
</comment>
<evidence type="ECO:0000313" key="13">
    <source>
        <dbReference type="WBParaSite" id="SRAE_2000123600.1"/>
    </source>
</evidence>
<feature type="binding site" evidence="8">
    <location>
        <position position="642"/>
    </location>
    <ligand>
        <name>Zn(2+)</name>
        <dbReference type="ChEBI" id="CHEBI:29105"/>
        <label>1</label>
    </ligand>
</feature>
<keyword evidence="5 9" id="KW-0378">Hydrolase</keyword>
<proteinExistence type="inferred from homology"/>
<dbReference type="Gene3D" id="3.30.450.40">
    <property type="match status" value="1"/>
</dbReference>
<organism evidence="11">
    <name type="scientific">Strongyloides ratti</name>
    <name type="common">Parasitic roundworm</name>
    <dbReference type="NCBI Taxonomy" id="34506"/>
    <lineage>
        <taxon>Eukaryota</taxon>
        <taxon>Metazoa</taxon>
        <taxon>Ecdysozoa</taxon>
        <taxon>Nematoda</taxon>
        <taxon>Chromadorea</taxon>
        <taxon>Rhabditida</taxon>
        <taxon>Tylenchina</taxon>
        <taxon>Panagrolaimomorpha</taxon>
        <taxon>Strongyloidoidea</taxon>
        <taxon>Strongyloididae</taxon>
        <taxon>Strongyloides</taxon>
    </lineage>
</organism>
<dbReference type="CDD" id="cd00077">
    <property type="entry name" value="HDc"/>
    <property type="match status" value="1"/>
</dbReference>
<dbReference type="GO" id="GO:0007602">
    <property type="term" value="P:phototransduction"/>
    <property type="evidence" value="ECO:0007669"/>
    <property type="project" value="EnsemblMetazoa"/>
</dbReference>
<dbReference type="OMA" id="YNAKKWE"/>
<protein>
    <recommendedName>
        <fullName evidence="9">Phosphodiesterase</fullName>
        <ecNumber evidence="9">3.1.4.-</ecNumber>
    </recommendedName>
</protein>
<feature type="domain" description="PDEase" evidence="10">
    <location>
        <begin position="417"/>
        <end position="737"/>
    </location>
</feature>
<accession>A0A090LEJ3</accession>
<dbReference type="Gene3D" id="1.10.1300.10">
    <property type="entry name" value="3'5'-cyclic nucleotide phosphodiesterase, catalytic domain"/>
    <property type="match status" value="1"/>
</dbReference>
<dbReference type="SMART" id="SM00065">
    <property type="entry name" value="GAF"/>
    <property type="match status" value="1"/>
</dbReference>
<evidence type="ECO:0000256" key="3">
    <source>
        <dbReference type="ARBA" id="ARBA00022535"/>
    </source>
</evidence>
<dbReference type="SUPFAM" id="SSF55781">
    <property type="entry name" value="GAF domain-like"/>
    <property type="match status" value="1"/>
</dbReference>
<dbReference type="PROSITE" id="PS00126">
    <property type="entry name" value="PDEASE_I_1"/>
    <property type="match status" value="1"/>
</dbReference>
<dbReference type="InterPro" id="IPR036971">
    <property type="entry name" value="PDEase_catalytic_dom_sf"/>
</dbReference>
<dbReference type="GO" id="GO:0046872">
    <property type="term" value="F:metal ion binding"/>
    <property type="evidence" value="ECO:0007669"/>
    <property type="project" value="UniProtKB-KW"/>
</dbReference>
<dbReference type="EMBL" id="LN609529">
    <property type="protein sequence ID" value="CEF66568.1"/>
    <property type="molecule type" value="Genomic_DNA"/>
</dbReference>
<reference evidence="11 12" key="1">
    <citation type="submission" date="2014-09" db="EMBL/GenBank/DDBJ databases">
        <authorList>
            <person name="Martin A.A."/>
        </authorList>
    </citation>
    <scope>NUCLEOTIDE SEQUENCE</scope>
    <source>
        <strain evidence="12">ED321</strain>
        <strain evidence="11">ED321 Heterogonic</strain>
    </source>
</reference>
<evidence type="ECO:0000256" key="7">
    <source>
        <dbReference type="PIRSR" id="PIRSR623088-2"/>
    </source>
</evidence>
<dbReference type="InterPro" id="IPR002073">
    <property type="entry name" value="PDEase_catalytic_dom"/>
</dbReference>
<dbReference type="GO" id="GO:0010754">
    <property type="term" value="P:negative regulation of cGMP-mediated signaling"/>
    <property type="evidence" value="ECO:0007669"/>
    <property type="project" value="EnsemblMetazoa"/>
</dbReference>
<evidence type="ECO:0000313" key="11">
    <source>
        <dbReference type="EMBL" id="CEF66568.1"/>
    </source>
</evidence>
<evidence type="ECO:0000256" key="4">
    <source>
        <dbReference type="ARBA" id="ARBA00022723"/>
    </source>
</evidence>
<dbReference type="GeneID" id="36378932"/>
<dbReference type="InterPro" id="IPR029016">
    <property type="entry name" value="GAF-like_dom_sf"/>
</dbReference>
<dbReference type="GO" id="GO:0042542">
    <property type="term" value="P:response to hydrogen peroxide"/>
    <property type="evidence" value="ECO:0007669"/>
    <property type="project" value="EnsemblMetazoa"/>
</dbReference>
<name>A0A090LEJ3_STRRB</name>
<dbReference type="GO" id="GO:0010446">
    <property type="term" value="P:response to alkaline pH"/>
    <property type="evidence" value="ECO:0007669"/>
    <property type="project" value="EnsemblMetazoa"/>
</dbReference>
<dbReference type="SMART" id="SM00471">
    <property type="entry name" value="HDc"/>
    <property type="match status" value="1"/>
</dbReference>
<evidence type="ECO:0000313" key="14">
    <source>
        <dbReference type="WormBase" id="SRAE_2000123600"/>
    </source>
</evidence>
<feature type="binding site" evidence="7">
    <location>
        <position position="694"/>
    </location>
    <ligand>
        <name>AMP</name>
        <dbReference type="ChEBI" id="CHEBI:456215"/>
    </ligand>
</feature>
<dbReference type="SUPFAM" id="SSF109604">
    <property type="entry name" value="HD-domain/PDEase-like"/>
    <property type="match status" value="1"/>
</dbReference>
<dbReference type="PRINTS" id="PR00387">
    <property type="entry name" value="PDIESTERASE1"/>
</dbReference>
<dbReference type="InterPro" id="IPR023088">
    <property type="entry name" value="PDEase"/>
</dbReference>
<dbReference type="Proteomes" id="UP000035682">
    <property type="component" value="Unplaced"/>
</dbReference>
<evidence type="ECO:0000313" key="12">
    <source>
        <dbReference type="Proteomes" id="UP000035682"/>
    </source>
</evidence>
<dbReference type="GO" id="GO:0008340">
    <property type="term" value="P:determination of adult lifespan"/>
    <property type="evidence" value="ECO:0007669"/>
    <property type="project" value="EnsemblMetazoa"/>
</dbReference>
<comment type="similarity">
    <text evidence="2 9">Belongs to the cyclic nucleotide phosphodiesterase family.</text>
</comment>
<keyword evidence="12" id="KW-1185">Reference proteome</keyword>
<dbReference type="GO" id="GO:0010628">
    <property type="term" value="P:positive regulation of gene expression"/>
    <property type="evidence" value="ECO:0007669"/>
    <property type="project" value="EnsemblMetazoa"/>
</dbReference>
<sequence>MELKPEDVSLYLKSNPSFLENYVCSASITRQTFERWVHRRTTMRNRRQGSLTISNSNLKIGGAWNPEDIGKCRNFLVENASQQINLMYELAVICAQECTSAEAVELVVHNEEDGNSYRVTKEENEIRLKKIKKVKKSYAAASYVLQVFDCNEIKEAHLADIYFFGNNFNDKDVRLANIFGALFGSLFYFGKGNNKEKIKSGIESSMSTTSSQDSIELIEKNRKLTKFLLEVVKSIFQEVASMDTLIIKIMNFAQRLVDADRASLFLVDSKSKELYARIFDVGVQSEEVESLENHGQKEIRFPIGKGIAGTVAQTGKGLNIPDAYKDERFNPEVDCKTGYQTKNILCMPIFIRRTVIGVVQMVNKRTGEFTNDDADAFETFAIYCGLALHHAKLYDKIRKEEQKYRVALEVLTYHSSCNKEEVSKVKKYQETIEEIPSEILNFDFNSMTLSELEKPVFAIKMFQRLFGGRIRFDPDDLIRFTLTVRKNYRKVPYHNWQHGFTVAHSLFFLLYSTNIFQPHEALAMYIAAICHDLDHRGKNNAYMKTMSTPLAAIYSTSVMEHHHFNQTITILQQEGHNVLRYLNTEQYKEALGLIKHCILATDLALFFSNKAKLSIIIENEKFNWNNNDCRGLGQAIIMTGCDLIASAKPWQVQSETVKVIFEEFYEQGDAEKMNGREPIAMMDRDKSGELPEMQVGFMRGICLPCYELLAKIIPECKHLKDNALFNTSKWESLANDYKNKKKVDEKS</sequence>
<dbReference type="GO" id="GO:0007635">
    <property type="term" value="P:chemosensory behavior"/>
    <property type="evidence" value="ECO:0007669"/>
    <property type="project" value="EnsemblMetazoa"/>
</dbReference>
<dbReference type="PANTHER" id="PTHR11347">
    <property type="entry name" value="CYCLIC NUCLEOTIDE PHOSPHODIESTERASE"/>
    <property type="match status" value="1"/>
</dbReference>
<feature type="active site" description="Proton donor" evidence="6">
    <location>
        <position position="494"/>
    </location>
</feature>
<dbReference type="InterPro" id="IPR003607">
    <property type="entry name" value="HD/PDEase_dom"/>
</dbReference>
<feature type="binding site" evidence="8">
    <location>
        <position position="532"/>
    </location>
    <ligand>
        <name>Zn(2+)</name>
        <dbReference type="ChEBI" id="CHEBI:29105"/>
        <label>2</label>
    </ligand>
</feature>
<dbReference type="FunFam" id="3.30.450.40:FF:000067">
    <property type="entry name" value="Phosphodiesterase"/>
    <property type="match status" value="1"/>
</dbReference>
<keyword evidence="4 8" id="KW-0479">Metal-binding</keyword>
<evidence type="ECO:0000256" key="1">
    <source>
        <dbReference type="ARBA" id="ARBA00001073"/>
    </source>
</evidence>
<dbReference type="GO" id="GO:0006935">
    <property type="term" value="P:chemotaxis"/>
    <property type="evidence" value="ECO:0007669"/>
    <property type="project" value="EnsemblMetazoa"/>
</dbReference>
<feature type="binding site" evidence="7">
    <location>
        <position position="642"/>
    </location>
    <ligand>
        <name>AMP</name>
        <dbReference type="ChEBI" id="CHEBI:456215"/>
    </ligand>
</feature>
<dbReference type="Pfam" id="PF00233">
    <property type="entry name" value="PDEase_I"/>
    <property type="match status" value="1"/>
</dbReference>
<dbReference type="InterPro" id="IPR023174">
    <property type="entry name" value="PDEase_CS"/>
</dbReference>
<evidence type="ECO:0000259" key="10">
    <source>
        <dbReference type="PROSITE" id="PS51845"/>
    </source>
</evidence>
<evidence type="ECO:0000256" key="8">
    <source>
        <dbReference type="PIRSR" id="PIRSR623088-3"/>
    </source>
</evidence>
<dbReference type="STRING" id="34506.A0A090LEJ3"/>
<reference evidence="13" key="2">
    <citation type="submission" date="2020-12" db="UniProtKB">
        <authorList>
            <consortium name="WormBaseParasite"/>
        </authorList>
    </citation>
    <scope>IDENTIFICATION</scope>
</reference>
<feature type="binding site" evidence="8">
    <location>
        <position position="531"/>
    </location>
    <ligand>
        <name>Zn(2+)</name>
        <dbReference type="ChEBI" id="CHEBI:29105"/>
        <label>1</label>
    </ligand>
</feature>
<dbReference type="CTD" id="36378932"/>
<dbReference type="GO" id="GO:0004114">
    <property type="term" value="F:3',5'-cyclic-nucleotide phosphodiesterase activity"/>
    <property type="evidence" value="ECO:0007669"/>
    <property type="project" value="UniProtKB-EC"/>
</dbReference>
<dbReference type="PROSITE" id="PS51845">
    <property type="entry name" value="PDEASE_I_2"/>
    <property type="match status" value="1"/>
</dbReference>
<evidence type="ECO:0000256" key="2">
    <source>
        <dbReference type="ARBA" id="ARBA00007648"/>
    </source>
</evidence>
<feature type="binding site" evidence="7">
    <location>
        <begin position="494"/>
        <end position="498"/>
    </location>
    <ligand>
        <name>AMP</name>
        <dbReference type="ChEBI" id="CHEBI:456215"/>
    </ligand>
</feature>
<dbReference type="WormBase" id="SRAE_2000123600">
    <property type="protein sequence ID" value="SRP02916"/>
    <property type="gene ID" value="WBGene00261438"/>
</dbReference>
<dbReference type="WBParaSite" id="SRAE_2000123600.1">
    <property type="protein sequence ID" value="SRAE_2000123600.1"/>
    <property type="gene ID" value="WBGene00261438"/>
</dbReference>
<dbReference type="EC" id="3.1.4.-" evidence="9"/>
<comment type="catalytic activity">
    <reaction evidence="1">
        <text>a nucleoside 3',5'-cyclic phosphate + H2O = a nucleoside 5'-phosphate + H(+)</text>
        <dbReference type="Rhea" id="RHEA:14653"/>
        <dbReference type="ChEBI" id="CHEBI:15377"/>
        <dbReference type="ChEBI" id="CHEBI:15378"/>
        <dbReference type="ChEBI" id="CHEBI:57867"/>
        <dbReference type="ChEBI" id="CHEBI:58464"/>
        <dbReference type="EC" id="3.1.4.17"/>
    </reaction>
</comment>
<evidence type="ECO:0000256" key="5">
    <source>
        <dbReference type="ARBA" id="ARBA00022801"/>
    </source>
</evidence>
<dbReference type="GO" id="GO:0032528">
    <property type="term" value="P:microvillus organization"/>
    <property type="evidence" value="ECO:0007669"/>
    <property type="project" value="EnsemblMetazoa"/>
</dbReference>
<dbReference type="RefSeq" id="XP_024505768.1">
    <property type="nucleotide sequence ID" value="XM_024652164.1"/>
</dbReference>
<gene>
    <name evidence="11 13 14" type="ORF">SRAE_2000123600</name>
</gene>
<dbReference type="AlphaFoldDB" id="A0A090LEJ3"/>
<dbReference type="FunFam" id="1.10.1300.10:FF:000003">
    <property type="entry name" value="Phosphodiesterase"/>
    <property type="match status" value="1"/>
</dbReference>
<evidence type="ECO:0000256" key="6">
    <source>
        <dbReference type="PIRSR" id="PIRSR623088-1"/>
    </source>
</evidence>
<feature type="binding site" evidence="8">
    <location>
        <position position="532"/>
    </location>
    <ligand>
        <name>Zn(2+)</name>
        <dbReference type="ChEBI" id="CHEBI:29105"/>
        <label>1</label>
    </ligand>
</feature>
<keyword evidence="3" id="KW-0140">cGMP</keyword>
<dbReference type="InterPro" id="IPR003018">
    <property type="entry name" value="GAF"/>
</dbReference>